<gene>
    <name evidence="4" type="ORF">EPA93_28140</name>
</gene>
<dbReference type="AlphaFoldDB" id="A0A4P6JVF1"/>
<name>A0A4P6JVF1_KTERU</name>
<feature type="transmembrane region" description="Helical" evidence="1">
    <location>
        <begin position="12"/>
        <end position="30"/>
    </location>
</feature>
<keyword evidence="1" id="KW-0472">Membrane</keyword>
<proteinExistence type="predicted"/>
<feature type="domain" description="Penicillin binding protein A dimerisation" evidence="3">
    <location>
        <begin position="54"/>
        <end position="135"/>
    </location>
</feature>
<keyword evidence="5" id="KW-1185">Reference proteome</keyword>
<sequence>MDISSSIRKLSLLFMALFMALSGGIVYWQVVAGPQVAANPHNGRRCLNNVAPVRGRIFDRNGVLLAESKPAPGVCGYLRHYTEPSLAGLIGYYISPLYPATGIENAFDDYLSGRRGATQIDNTLNQLLHRPPVGDDLYLTIDVRIQRIVDQHFDDPLPAGIDNVNTFATQNGSVVVTNPHTGEILAMLSRPGYDPNKLVSTVAAGKLDYYNQLASDKNQPLLERPLQAAYVPGSTYKAMTLLAALDSHTTTLDQQFDQFHAKGPIKLGEHMVGPDHNLDGYTVRFPVNTEYGFAHSDNVIFAQLGVNTGVDTWLEYNKRFYVGQKLPFDLPVQTSTVTKDGQLDVNTLADNSFGQGVDLITPLQMSLIQNIIANNGQLMQPTIISKITDQNKTPEMVTKPQPLGSQQVSNQAATDARRAMYGVAHCGSGLPARVTLAASPWGIIGKTGTGEIGGGQPAQAWLITAAPYSVTQPDQLPALTIVAMKEHGGDGGASTGPMISAMYNDIFTNVMKLQQPEPINPRYCCSEQLLQLGC</sequence>
<evidence type="ECO:0000313" key="4">
    <source>
        <dbReference type="EMBL" id="QBD79637.1"/>
    </source>
</evidence>
<keyword evidence="1" id="KW-1133">Transmembrane helix</keyword>
<dbReference type="RefSeq" id="WP_129890703.1">
    <property type="nucleotide sequence ID" value="NZ_CP035758.1"/>
</dbReference>
<dbReference type="EMBL" id="CP035758">
    <property type="protein sequence ID" value="QBD79637.1"/>
    <property type="molecule type" value="Genomic_DNA"/>
</dbReference>
<evidence type="ECO:0000256" key="1">
    <source>
        <dbReference type="SAM" id="Phobius"/>
    </source>
</evidence>
<dbReference type="Gene3D" id="3.90.1310.10">
    <property type="entry name" value="Penicillin-binding protein 2a (Domain 2)"/>
    <property type="match status" value="1"/>
</dbReference>
<organism evidence="4 5">
    <name type="scientific">Ktedonosporobacter rubrisoli</name>
    <dbReference type="NCBI Taxonomy" id="2509675"/>
    <lineage>
        <taxon>Bacteria</taxon>
        <taxon>Bacillati</taxon>
        <taxon>Chloroflexota</taxon>
        <taxon>Ktedonobacteria</taxon>
        <taxon>Ktedonobacterales</taxon>
        <taxon>Ktedonosporobacteraceae</taxon>
        <taxon>Ktedonosporobacter</taxon>
    </lineage>
</organism>
<dbReference type="GO" id="GO:0071555">
    <property type="term" value="P:cell wall organization"/>
    <property type="evidence" value="ECO:0007669"/>
    <property type="project" value="TreeGrafter"/>
</dbReference>
<dbReference type="InterPro" id="IPR054120">
    <property type="entry name" value="PBPA_dimer"/>
</dbReference>
<dbReference type="OrthoDB" id="9804124at2"/>
<evidence type="ECO:0000259" key="3">
    <source>
        <dbReference type="Pfam" id="PF21922"/>
    </source>
</evidence>
<dbReference type="GO" id="GO:0005886">
    <property type="term" value="C:plasma membrane"/>
    <property type="evidence" value="ECO:0007669"/>
    <property type="project" value="TreeGrafter"/>
</dbReference>
<dbReference type="SUPFAM" id="SSF56519">
    <property type="entry name" value="Penicillin binding protein dimerisation domain"/>
    <property type="match status" value="1"/>
</dbReference>
<dbReference type="Gene3D" id="3.40.710.10">
    <property type="entry name" value="DD-peptidase/beta-lactamase superfamily"/>
    <property type="match status" value="1"/>
</dbReference>
<dbReference type="InterPro" id="IPR001460">
    <property type="entry name" value="PCN-bd_Tpept"/>
</dbReference>
<dbReference type="PANTHER" id="PTHR30627">
    <property type="entry name" value="PEPTIDOGLYCAN D,D-TRANSPEPTIDASE"/>
    <property type="match status" value="1"/>
</dbReference>
<dbReference type="InterPro" id="IPR036138">
    <property type="entry name" value="PBP_dimer_sf"/>
</dbReference>
<dbReference type="InterPro" id="IPR012338">
    <property type="entry name" value="Beta-lactam/transpept-like"/>
</dbReference>
<keyword evidence="1" id="KW-0812">Transmembrane</keyword>
<feature type="domain" description="Penicillin-binding protein transpeptidase" evidence="2">
    <location>
        <begin position="172"/>
        <end position="498"/>
    </location>
</feature>
<protein>
    <submittedName>
        <fullName evidence="4">Penicillin-binding protein 2</fullName>
    </submittedName>
</protein>
<dbReference type="Proteomes" id="UP000290365">
    <property type="component" value="Chromosome"/>
</dbReference>
<accession>A0A4P6JVF1</accession>
<evidence type="ECO:0000313" key="5">
    <source>
        <dbReference type="Proteomes" id="UP000290365"/>
    </source>
</evidence>
<dbReference type="Pfam" id="PF00905">
    <property type="entry name" value="Transpeptidase"/>
    <property type="match status" value="1"/>
</dbReference>
<dbReference type="PANTHER" id="PTHR30627:SF24">
    <property type="entry name" value="PENICILLIN-BINDING PROTEIN 4B"/>
    <property type="match status" value="1"/>
</dbReference>
<dbReference type="GO" id="GO:0008658">
    <property type="term" value="F:penicillin binding"/>
    <property type="evidence" value="ECO:0007669"/>
    <property type="project" value="InterPro"/>
</dbReference>
<evidence type="ECO:0000259" key="2">
    <source>
        <dbReference type="Pfam" id="PF00905"/>
    </source>
</evidence>
<dbReference type="KEGG" id="kbs:EPA93_28140"/>
<dbReference type="Pfam" id="PF21922">
    <property type="entry name" value="PBP_dimer_2"/>
    <property type="match status" value="1"/>
</dbReference>
<reference evidence="4 5" key="1">
    <citation type="submission" date="2019-01" db="EMBL/GenBank/DDBJ databases">
        <title>Ktedonosporobacter rubrisoli SCAWS-G2.</title>
        <authorList>
            <person name="Huang Y."/>
            <person name="Yan B."/>
        </authorList>
    </citation>
    <scope>NUCLEOTIDE SEQUENCE [LARGE SCALE GENOMIC DNA]</scope>
    <source>
        <strain evidence="4 5">SCAWS-G2</strain>
    </source>
</reference>
<dbReference type="InterPro" id="IPR050515">
    <property type="entry name" value="Beta-lactam/transpept"/>
</dbReference>
<dbReference type="SUPFAM" id="SSF56601">
    <property type="entry name" value="beta-lactamase/transpeptidase-like"/>
    <property type="match status" value="1"/>
</dbReference>